<accession>A0A5B0QP65</accession>
<dbReference type="Proteomes" id="UP000324748">
    <property type="component" value="Unassembled WGS sequence"/>
</dbReference>
<keyword evidence="2" id="KW-1185">Reference proteome</keyword>
<name>A0A5B0QP65_PUCGR</name>
<sequence length="102" mass="11352">MKPPDVAPRGSDMQLSVVAMVKRPMDAYATTILDTQESVLQQNIHPQGKYQLVEQLSFPADRSSMCQFTEEIHSLGWNPSHLAEARRCILPTELGQARSSSP</sequence>
<evidence type="ECO:0000313" key="2">
    <source>
        <dbReference type="Proteomes" id="UP000324748"/>
    </source>
</evidence>
<gene>
    <name evidence="1" type="ORF">PGT21_019069</name>
</gene>
<comment type="caution">
    <text evidence="1">The sequence shown here is derived from an EMBL/GenBank/DDBJ whole genome shotgun (WGS) entry which is preliminary data.</text>
</comment>
<dbReference type="EMBL" id="VSWC01000014">
    <property type="protein sequence ID" value="KAA1114704.1"/>
    <property type="molecule type" value="Genomic_DNA"/>
</dbReference>
<proteinExistence type="predicted"/>
<dbReference type="AlphaFoldDB" id="A0A5B0QP65"/>
<organism evidence="1 2">
    <name type="scientific">Puccinia graminis f. sp. tritici</name>
    <dbReference type="NCBI Taxonomy" id="56615"/>
    <lineage>
        <taxon>Eukaryota</taxon>
        <taxon>Fungi</taxon>
        <taxon>Dikarya</taxon>
        <taxon>Basidiomycota</taxon>
        <taxon>Pucciniomycotina</taxon>
        <taxon>Pucciniomycetes</taxon>
        <taxon>Pucciniales</taxon>
        <taxon>Pucciniaceae</taxon>
        <taxon>Puccinia</taxon>
    </lineage>
</organism>
<reference evidence="1 2" key="1">
    <citation type="submission" date="2019-05" db="EMBL/GenBank/DDBJ databases">
        <title>Emergence of the Ug99 lineage of the wheat stem rust pathogen through somatic hybridization.</title>
        <authorList>
            <person name="Li F."/>
            <person name="Upadhyaya N.M."/>
            <person name="Sperschneider J."/>
            <person name="Matny O."/>
            <person name="Nguyen-Phuc H."/>
            <person name="Mago R."/>
            <person name="Raley C."/>
            <person name="Miller M.E."/>
            <person name="Silverstein K.A.T."/>
            <person name="Henningsen E."/>
            <person name="Hirsch C.D."/>
            <person name="Visser B."/>
            <person name="Pretorius Z.A."/>
            <person name="Steffenson B.J."/>
            <person name="Schwessinger B."/>
            <person name="Dodds P.N."/>
            <person name="Figueroa M."/>
        </authorList>
    </citation>
    <scope>NUCLEOTIDE SEQUENCE [LARGE SCALE GENOMIC DNA]</scope>
    <source>
        <strain evidence="1">21-0</strain>
    </source>
</reference>
<evidence type="ECO:0000313" key="1">
    <source>
        <dbReference type="EMBL" id="KAA1114704.1"/>
    </source>
</evidence>
<protein>
    <submittedName>
        <fullName evidence="1">Uncharacterized protein</fullName>
    </submittedName>
</protein>